<dbReference type="STRING" id="187868.SAMN05192589_1057"/>
<organism evidence="5 6">
    <name type="scientific">Paracidovorax valerianellae</name>
    <dbReference type="NCBI Taxonomy" id="187868"/>
    <lineage>
        <taxon>Bacteria</taxon>
        <taxon>Pseudomonadati</taxon>
        <taxon>Pseudomonadota</taxon>
        <taxon>Betaproteobacteria</taxon>
        <taxon>Burkholderiales</taxon>
        <taxon>Comamonadaceae</taxon>
        <taxon>Paracidovorax</taxon>
    </lineage>
</organism>
<dbReference type="InterPro" id="IPR010093">
    <property type="entry name" value="SinI_DNA-bd"/>
</dbReference>
<dbReference type="InterPro" id="IPR001789">
    <property type="entry name" value="Sig_transdc_resp-reg_receiver"/>
</dbReference>
<evidence type="ECO:0000256" key="2">
    <source>
        <dbReference type="PROSITE-ProRule" id="PRU00169"/>
    </source>
</evidence>
<reference evidence="5 6" key="1">
    <citation type="submission" date="2016-10" db="EMBL/GenBank/DDBJ databases">
        <authorList>
            <person name="de Groot N.N."/>
        </authorList>
    </citation>
    <scope>NUCLEOTIDE SEQUENCE [LARGE SCALE GENOMIC DNA]</scope>
    <source>
        <strain evidence="5 6">DSM 16619</strain>
    </source>
</reference>
<dbReference type="AlphaFoldDB" id="A0A1G6SYQ6"/>
<dbReference type="InterPro" id="IPR011006">
    <property type="entry name" value="CheY-like_superfamily"/>
</dbReference>
<dbReference type="PANTHER" id="PTHR44591:SF3">
    <property type="entry name" value="RESPONSE REGULATORY DOMAIN-CONTAINING PROTEIN"/>
    <property type="match status" value="1"/>
</dbReference>
<dbReference type="SMART" id="SM00448">
    <property type="entry name" value="REC"/>
    <property type="match status" value="1"/>
</dbReference>
<dbReference type="Gene3D" id="3.40.50.2300">
    <property type="match status" value="1"/>
</dbReference>
<dbReference type="GO" id="GO:0000160">
    <property type="term" value="P:phosphorelay signal transduction system"/>
    <property type="evidence" value="ECO:0007669"/>
    <property type="project" value="InterPro"/>
</dbReference>
<keyword evidence="1 2" id="KW-0597">Phosphoprotein</keyword>
<dbReference type="Proteomes" id="UP000198781">
    <property type="component" value="Unassembled WGS sequence"/>
</dbReference>
<dbReference type="NCBIfam" id="TIGR01764">
    <property type="entry name" value="excise"/>
    <property type="match status" value="1"/>
</dbReference>
<keyword evidence="6" id="KW-1185">Reference proteome</keyword>
<feature type="domain" description="Response regulatory" evidence="4">
    <location>
        <begin position="93"/>
        <end position="211"/>
    </location>
</feature>
<evidence type="ECO:0000313" key="5">
    <source>
        <dbReference type="EMBL" id="SDD21893.1"/>
    </source>
</evidence>
<dbReference type="Pfam" id="PF12728">
    <property type="entry name" value="HTH_17"/>
    <property type="match status" value="1"/>
</dbReference>
<dbReference type="InterPro" id="IPR041657">
    <property type="entry name" value="HTH_17"/>
</dbReference>
<dbReference type="Gene3D" id="1.10.1660.10">
    <property type="match status" value="1"/>
</dbReference>
<dbReference type="InterPro" id="IPR009061">
    <property type="entry name" value="DNA-bd_dom_put_sf"/>
</dbReference>
<dbReference type="CDD" id="cd00156">
    <property type="entry name" value="REC"/>
    <property type="match status" value="1"/>
</dbReference>
<evidence type="ECO:0000256" key="1">
    <source>
        <dbReference type="ARBA" id="ARBA00022553"/>
    </source>
</evidence>
<proteinExistence type="predicted"/>
<dbReference type="InterPro" id="IPR050595">
    <property type="entry name" value="Bact_response_regulator"/>
</dbReference>
<protein>
    <submittedName>
        <fullName evidence="5">DNA binding domain-containing protein, excisionase family</fullName>
    </submittedName>
</protein>
<sequence>MAISAPEISDANDHCTTLEVAKMLGMAVRSVQLMVDRGELQAWKTPGGHRRISRTSVQQWMQGNKARPAEPANGGAYGSRRDAAAPAGPKKPLLLLIEDSTHFQNLIQLIVQQQFPDVGLQVADDGIAGLALYGQLQPDILIVDILLPGLDGATLITTLRSHSQFARSELIVVTSLDETQRAPYAFALKGVAVIHKPQLVAELPGALQACLEKLRHANA</sequence>
<feature type="modified residue" description="4-aspartylphosphate" evidence="2">
    <location>
        <position position="144"/>
    </location>
</feature>
<evidence type="ECO:0000259" key="4">
    <source>
        <dbReference type="PROSITE" id="PS50110"/>
    </source>
</evidence>
<dbReference type="PROSITE" id="PS50110">
    <property type="entry name" value="RESPONSE_REGULATORY"/>
    <property type="match status" value="1"/>
</dbReference>
<accession>A0A1G6SYQ6</accession>
<dbReference type="SUPFAM" id="SSF46955">
    <property type="entry name" value="Putative DNA-binding domain"/>
    <property type="match status" value="1"/>
</dbReference>
<dbReference type="EMBL" id="FMZC01000005">
    <property type="protein sequence ID" value="SDD21893.1"/>
    <property type="molecule type" value="Genomic_DNA"/>
</dbReference>
<evidence type="ECO:0000256" key="3">
    <source>
        <dbReference type="SAM" id="MobiDB-lite"/>
    </source>
</evidence>
<feature type="region of interest" description="Disordered" evidence="3">
    <location>
        <begin position="61"/>
        <end position="85"/>
    </location>
</feature>
<dbReference type="SUPFAM" id="SSF52172">
    <property type="entry name" value="CheY-like"/>
    <property type="match status" value="1"/>
</dbReference>
<dbReference type="PANTHER" id="PTHR44591">
    <property type="entry name" value="STRESS RESPONSE REGULATOR PROTEIN 1"/>
    <property type="match status" value="1"/>
</dbReference>
<evidence type="ECO:0000313" key="6">
    <source>
        <dbReference type="Proteomes" id="UP000198781"/>
    </source>
</evidence>
<dbReference type="OrthoDB" id="5416564at2"/>
<dbReference type="GO" id="GO:0003677">
    <property type="term" value="F:DNA binding"/>
    <property type="evidence" value="ECO:0007669"/>
    <property type="project" value="InterPro"/>
</dbReference>
<name>A0A1G6SYQ6_9BURK</name>
<gene>
    <name evidence="5" type="ORF">SAMN05192589_1057</name>
</gene>
<dbReference type="Pfam" id="PF00072">
    <property type="entry name" value="Response_reg"/>
    <property type="match status" value="1"/>
</dbReference>